<gene>
    <name evidence="1" type="ORF">AO498_11095</name>
</gene>
<dbReference type="RefSeq" id="WP_067547428.1">
    <property type="nucleotide sequence ID" value="NZ_CP012836.1"/>
</dbReference>
<dbReference type="OrthoDB" id="824384at2"/>
<accession>A0A142EPC3</accession>
<dbReference type="AlphaFoldDB" id="A0A142EPC3"/>
<organism evidence="1 2">
    <name type="scientific">Algoriphagus sanaruensis</name>
    <dbReference type="NCBI Taxonomy" id="1727163"/>
    <lineage>
        <taxon>Bacteria</taxon>
        <taxon>Pseudomonadati</taxon>
        <taxon>Bacteroidota</taxon>
        <taxon>Cytophagia</taxon>
        <taxon>Cytophagales</taxon>
        <taxon>Cyclobacteriaceae</taxon>
        <taxon>Algoriphagus</taxon>
    </lineage>
</organism>
<name>A0A142EPC3_9BACT</name>
<evidence type="ECO:0000313" key="1">
    <source>
        <dbReference type="EMBL" id="AMQ56978.1"/>
    </source>
</evidence>
<evidence type="ECO:0000313" key="2">
    <source>
        <dbReference type="Proteomes" id="UP000073816"/>
    </source>
</evidence>
<reference evidence="1 2" key="2">
    <citation type="journal article" date="2016" name="Genome Announc.">
        <title>Complete Genome Sequence of Algoriphagus sp. Strain M8-2, Isolated from a Brackish Lake.</title>
        <authorList>
            <person name="Muraguchi Y."/>
            <person name="Kushimoto K."/>
            <person name="Ohtsubo Y."/>
            <person name="Suzuki T."/>
            <person name="Dohra H."/>
            <person name="Kimbara K."/>
            <person name="Shintani M."/>
        </authorList>
    </citation>
    <scope>NUCLEOTIDE SEQUENCE [LARGE SCALE GENOMIC DNA]</scope>
    <source>
        <strain evidence="1 2">M8-2</strain>
    </source>
</reference>
<proteinExistence type="predicted"/>
<dbReference type="STRING" id="1727163.AO498_11095"/>
<protein>
    <submittedName>
        <fullName evidence="1">Uncharacterized protein</fullName>
    </submittedName>
</protein>
<sequence length="199" mass="22122">MENESLESISLFIPEEIYLISEEKTLYAEKLIQTIPSTPTETKVEVVKADSHGAAAANPEIYEIQKEEAPPIPVKGGFTKGILILHEEAELIEGPMDMLSKLVNAVGHSMSEVGLVSSDNLAGRTMEEFQSLNAHIVLRFGRIKHPINALPAPPYQVFSENETEYLFADSLTVISEDQELKKKLWSSLKILFNLSTPKK</sequence>
<keyword evidence="2" id="KW-1185">Reference proteome</keyword>
<dbReference type="EMBL" id="CP012836">
    <property type="protein sequence ID" value="AMQ56978.1"/>
    <property type="molecule type" value="Genomic_DNA"/>
</dbReference>
<dbReference type="Proteomes" id="UP000073816">
    <property type="component" value="Chromosome"/>
</dbReference>
<dbReference type="PATRIC" id="fig|1727163.4.peg.2317"/>
<reference evidence="2" key="1">
    <citation type="submission" date="2015-09" db="EMBL/GenBank/DDBJ databases">
        <title>Complete sequence of Algoriphagus sp. M8-2.</title>
        <authorList>
            <person name="Shintani M."/>
        </authorList>
    </citation>
    <scope>NUCLEOTIDE SEQUENCE [LARGE SCALE GENOMIC DNA]</scope>
    <source>
        <strain evidence="2">M8-2</strain>
    </source>
</reference>
<dbReference type="KEGG" id="alm:AO498_11095"/>